<accession>A0A1W1C7U8</accession>
<proteinExistence type="predicted"/>
<keyword evidence="2" id="KW-0812">Transmembrane</keyword>
<evidence type="ECO:0000256" key="1">
    <source>
        <dbReference type="SAM" id="Coils"/>
    </source>
</evidence>
<dbReference type="AlphaFoldDB" id="A0A1W1C7U8"/>
<feature type="coiled-coil region" evidence="1">
    <location>
        <begin position="46"/>
        <end position="87"/>
    </location>
</feature>
<keyword evidence="2" id="KW-1133">Transmembrane helix</keyword>
<keyword evidence="2" id="KW-0472">Membrane</keyword>
<dbReference type="EMBL" id="FPHD01000057">
    <property type="protein sequence ID" value="SFV61829.1"/>
    <property type="molecule type" value="Genomic_DNA"/>
</dbReference>
<name>A0A1W1C7U8_9ZZZZ</name>
<feature type="transmembrane region" description="Helical" evidence="2">
    <location>
        <begin position="12"/>
        <end position="35"/>
    </location>
</feature>
<organism evidence="3">
    <name type="scientific">hydrothermal vent metagenome</name>
    <dbReference type="NCBI Taxonomy" id="652676"/>
    <lineage>
        <taxon>unclassified sequences</taxon>
        <taxon>metagenomes</taxon>
        <taxon>ecological metagenomes</taxon>
    </lineage>
</organism>
<evidence type="ECO:0000313" key="3">
    <source>
        <dbReference type="EMBL" id="SFV61829.1"/>
    </source>
</evidence>
<evidence type="ECO:0000256" key="2">
    <source>
        <dbReference type="SAM" id="Phobius"/>
    </source>
</evidence>
<protein>
    <submittedName>
        <fullName evidence="3">DNA recombination protein RmuC</fullName>
    </submittedName>
</protein>
<reference evidence="3" key="1">
    <citation type="submission" date="2016-10" db="EMBL/GenBank/DDBJ databases">
        <authorList>
            <person name="de Groot N.N."/>
        </authorList>
    </citation>
    <scope>NUCLEOTIDE SEQUENCE</scope>
</reference>
<sequence length="184" mass="21249">MDELIAKIGNDSTLMFTGAISLVVLLFIVLVVVVSSMRVKTYKERFLNVQIDNQEKEKLIAELQKELQVLKIKNAQNEQELQQFAQTKEKLGLTEEALQISQKEANAFEKLQSQTKAKFEHTENMYEKLQSEHKALQERLESLNEENSKLRVNNARLLMKLETEARFASQLNHRSSDQNGKENL</sequence>
<feature type="coiled-coil region" evidence="1">
    <location>
        <begin position="119"/>
        <end position="160"/>
    </location>
</feature>
<keyword evidence="1" id="KW-0175">Coiled coil</keyword>
<gene>
    <name evidence="3" type="ORF">MNB_SV-8-1250</name>
</gene>